<gene>
    <name evidence="1" type="ORF">OHU69_46810</name>
</gene>
<sequence>MDVDGSRQSRALLINGTVGVGKTSVAESVGSLLTDAGIPNAVIDLDWLRQAWPAPSGDRFNFGMMLRNLRSVADNYLAAGAARLVLAGVIEDVEQRKLCAEAVRIGLSVCRLTVDLPVNHQRLMRRHENEPELLRWHLHRAGELAEILDQAAVDDFTVDATTRSVGDVAAGVIDKTGWL</sequence>
<dbReference type="AlphaFoldDB" id="A0AAU1UKX3"/>
<dbReference type="EMBL" id="CP108195">
    <property type="protein sequence ID" value="WTS17883.1"/>
    <property type="molecule type" value="Genomic_DNA"/>
</dbReference>
<accession>A0AAU1UKX3</accession>
<dbReference type="InterPro" id="IPR027417">
    <property type="entry name" value="P-loop_NTPase"/>
</dbReference>
<name>A0AAU1UKX3_9ACTN</name>
<dbReference type="Gene3D" id="3.40.50.300">
    <property type="entry name" value="P-loop containing nucleotide triphosphate hydrolases"/>
    <property type="match status" value="1"/>
</dbReference>
<dbReference type="SUPFAM" id="SSF52540">
    <property type="entry name" value="P-loop containing nucleoside triphosphate hydrolases"/>
    <property type="match status" value="1"/>
</dbReference>
<proteinExistence type="predicted"/>
<reference evidence="1" key="1">
    <citation type="submission" date="2022-10" db="EMBL/GenBank/DDBJ databases">
        <title>The complete genomes of actinobacterial strains from the NBC collection.</title>
        <authorList>
            <person name="Joergensen T.S."/>
            <person name="Alvarez Arevalo M."/>
            <person name="Sterndorff E.B."/>
            <person name="Faurdal D."/>
            <person name="Vuksanovic O."/>
            <person name="Mourched A.-S."/>
            <person name="Charusanti P."/>
            <person name="Shaw S."/>
            <person name="Blin K."/>
            <person name="Weber T."/>
        </authorList>
    </citation>
    <scope>NUCLEOTIDE SEQUENCE</scope>
    <source>
        <strain evidence="1">NBC_00119</strain>
    </source>
</reference>
<organism evidence="1">
    <name type="scientific">Streptomyces sp. NBC_00119</name>
    <dbReference type="NCBI Taxonomy" id="2975659"/>
    <lineage>
        <taxon>Bacteria</taxon>
        <taxon>Bacillati</taxon>
        <taxon>Actinomycetota</taxon>
        <taxon>Actinomycetes</taxon>
        <taxon>Kitasatosporales</taxon>
        <taxon>Streptomycetaceae</taxon>
        <taxon>Streptomyces</taxon>
    </lineage>
</organism>
<evidence type="ECO:0000313" key="1">
    <source>
        <dbReference type="EMBL" id="WTS17883.1"/>
    </source>
</evidence>
<protein>
    <submittedName>
        <fullName evidence="1">AAA family ATPase</fullName>
    </submittedName>
</protein>